<dbReference type="EMBL" id="SORI01000037">
    <property type="protein sequence ID" value="TDY52522.1"/>
    <property type="molecule type" value="Genomic_DNA"/>
</dbReference>
<sequence length="187" mass="20005">MEECRRLSAPFLEKEASNLRAGDEILLSGVIYTARDAAHKRMSDALARGEKLKVDLAGAVIFYAGPSPARPGEPMGSIGPTTSYRMDPYTPMLLELGVKGMIGKGERAEDVVASMKKNGAVYLGATGGIAALLARTIVSSRVLDYEDLGPEALRELEIRDMPLVVLIDSLGSSMYREGPAKFGKSGK</sequence>
<dbReference type="RefSeq" id="WP_166670229.1">
    <property type="nucleotide sequence ID" value="NZ_SORI01000037.1"/>
</dbReference>
<dbReference type="AlphaFoldDB" id="A0A4R8LWX1"/>
<feature type="domain" description="Fe-S hydro-lyase tartrate dehydratase beta-type catalytic" evidence="3">
    <location>
        <begin position="9"/>
        <end position="177"/>
    </location>
</feature>
<proteinExistence type="inferred from homology"/>
<dbReference type="InterPro" id="IPR004647">
    <property type="entry name" value="Fe-S_hydro-lyase_TtdB-typ_cat"/>
</dbReference>
<dbReference type="NCBIfam" id="TIGR00723">
    <property type="entry name" value="ttdB_fumA_fumB"/>
    <property type="match status" value="1"/>
</dbReference>
<comment type="similarity">
    <text evidence="1">Belongs to the class-I fumarase family.</text>
</comment>
<dbReference type="Proteomes" id="UP000295066">
    <property type="component" value="Unassembled WGS sequence"/>
</dbReference>
<reference evidence="4 5" key="1">
    <citation type="submission" date="2019-03" db="EMBL/GenBank/DDBJ databases">
        <title>Genomic Encyclopedia of Type Strains, Phase IV (KMG-IV): sequencing the most valuable type-strain genomes for metagenomic binning, comparative biology and taxonomic classification.</title>
        <authorList>
            <person name="Goeker M."/>
        </authorList>
    </citation>
    <scope>NUCLEOTIDE SEQUENCE [LARGE SCALE GENOMIC DNA]</scope>
    <source>
        <strain evidence="4 5">DSM 25964</strain>
    </source>
</reference>
<dbReference type="PANTHER" id="PTHR43351">
    <property type="entry name" value="L(+)-TARTRATE DEHYDRATASE SUBUNIT BETA"/>
    <property type="match status" value="1"/>
</dbReference>
<keyword evidence="2" id="KW-0456">Lyase</keyword>
<organism evidence="4 5">
    <name type="scientific">Aminivibrio pyruvatiphilus</name>
    <dbReference type="NCBI Taxonomy" id="1005740"/>
    <lineage>
        <taxon>Bacteria</taxon>
        <taxon>Thermotogati</taxon>
        <taxon>Synergistota</taxon>
        <taxon>Synergistia</taxon>
        <taxon>Synergistales</taxon>
        <taxon>Aminobacteriaceae</taxon>
        <taxon>Aminivibrio</taxon>
    </lineage>
</organism>
<evidence type="ECO:0000313" key="4">
    <source>
        <dbReference type="EMBL" id="TDY52522.1"/>
    </source>
</evidence>
<keyword evidence="5" id="KW-1185">Reference proteome</keyword>
<evidence type="ECO:0000313" key="5">
    <source>
        <dbReference type="Proteomes" id="UP000295066"/>
    </source>
</evidence>
<comment type="caution">
    <text evidence="4">The sequence shown here is derived from an EMBL/GenBank/DDBJ whole genome shotgun (WGS) entry which is preliminary data.</text>
</comment>
<dbReference type="PANTHER" id="PTHR43351:SF2">
    <property type="entry name" value="L(+)-TARTRATE DEHYDRATASE SUBUNIT BETA-RELATED"/>
    <property type="match status" value="1"/>
</dbReference>
<dbReference type="GO" id="GO:0016836">
    <property type="term" value="F:hydro-lyase activity"/>
    <property type="evidence" value="ECO:0007669"/>
    <property type="project" value="InterPro"/>
</dbReference>
<name>A0A4R8LWX1_9BACT</name>
<evidence type="ECO:0000256" key="2">
    <source>
        <dbReference type="ARBA" id="ARBA00023239"/>
    </source>
</evidence>
<dbReference type="SUPFAM" id="SSF117457">
    <property type="entry name" value="FumA C-terminal domain-like"/>
    <property type="match status" value="1"/>
</dbReference>
<dbReference type="Gene3D" id="3.20.130.10">
    <property type="entry name" value="Fe-S hydro-lyase, tartrate dehydratase beta-type, catalytic domain"/>
    <property type="match status" value="1"/>
</dbReference>
<evidence type="ECO:0000259" key="3">
    <source>
        <dbReference type="Pfam" id="PF05683"/>
    </source>
</evidence>
<dbReference type="Pfam" id="PF05683">
    <property type="entry name" value="Fumerase_C"/>
    <property type="match status" value="1"/>
</dbReference>
<dbReference type="InterPro" id="IPR036660">
    <property type="entry name" value="Fe-S_hydroAse_TtdB_cat_sf"/>
</dbReference>
<protein>
    <submittedName>
        <fullName evidence="4">Fumarate hydratase subunit beta</fullName>
    </submittedName>
</protein>
<gene>
    <name evidence="4" type="ORF">C8D99_13712</name>
</gene>
<accession>A0A4R8LWX1</accession>
<evidence type="ECO:0000256" key="1">
    <source>
        <dbReference type="ARBA" id="ARBA00008876"/>
    </source>
</evidence>
<dbReference type="NCBIfam" id="NF005310">
    <property type="entry name" value="PRK06842.1"/>
    <property type="match status" value="1"/>
</dbReference>